<comment type="caution">
    <text evidence="1">The sequence shown here is derived from an EMBL/GenBank/DDBJ whole genome shotgun (WGS) entry which is preliminary data.</text>
</comment>
<reference evidence="1 2" key="1">
    <citation type="submission" date="2021-02" db="EMBL/GenBank/DDBJ databases">
        <title>Variation within the Batrachochytrium salamandrivorans European outbreak.</title>
        <authorList>
            <person name="Kelly M."/>
            <person name="Pasmans F."/>
            <person name="Shea T.P."/>
            <person name="Munoz J.F."/>
            <person name="Carranza S."/>
            <person name="Cuomo C.A."/>
            <person name="Martel A."/>
        </authorList>
    </citation>
    <scope>NUCLEOTIDE SEQUENCE [LARGE SCALE GENOMIC DNA]</scope>
    <source>
        <strain evidence="1 2">AMFP18/2</strain>
    </source>
</reference>
<keyword evidence="2" id="KW-1185">Reference proteome</keyword>
<evidence type="ECO:0000313" key="2">
    <source>
        <dbReference type="Proteomes" id="UP001648503"/>
    </source>
</evidence>
<evidence type="ECO:0000313" key="1">
    <source>
        <dbReference type="EMBL" id="KAH6595112.1"/>
    </source>
</evidence>
<protein>
    <recommendedName>
        <fullName evidence="3">CRAL-TRIO domain-containing protein</fullName>
    </recommendedName>
</protein>
<dbReference type="EMBL" id="JAFCIX010000313">
    <property type="protein sequence ID" value="KAH6595112.1"/>
    <property type="molecule type" value="Genomic_DNA"/>
</dbReference>
<dbReference type="Proteomes" id="UP001648503">
    <property type="component" value="Unassembled WGS sequence"/>
</dbReference>
<sequence length="231" mass="25542">MSFIHHELLLLLQSQPDTGHTIFIHMTHPQWLPSVFVRTVRTLVHHYTDTTLLAIAQSPQTLRQGQLPSTEELYPMSVAASQSSAETDINLSSVIFPEQHVHLRYTPTAAALAILLASLPDWQSIPDSFDSSQSLPPTCIWIADLDGICHGSAALMTYITALAQDAVVRISRFLHQPCRLIMAVAAQTPAVCPPPPWMRRMAKHLTLAELETCVVAEQKLSCPDLIPLSEI</sequence>
<accession>A0ABQ8FAW5</accession>
<name>A0ABQ8FAW5_9FUNG</name>
<proteinExistence type="predicted"/>
<gene>
    <name evidence="1" type="ORF">BASA50_006098</name>
</gene>
<organism evidence="1 2">
    <name type="scientific">Batrachochytrium salamandrivorans</name>
    <dbReference type="NCBI Taxonomy" id="1357716"/>
    <lineage>
        <taxon>Eukaryota</taxon>
        <taxon>Fungi</taxon>
        <taxon>Fungi incertae sedis</taxon>
        <taxon>Chytridiomycota</taxon>
        <taxon>Chytridiomycota incertae sedis</taxon>
        <taxon>Chytridiomycetes</taxon>
        <taxon>Rhizophydiales</taxon>
        <taxon>Rhizophydiales incertae sedis</taxon>
        <taxon>Batrachochytrium</taxon>
    </lineage>
</organism>
<evidence type="ECO:0008006" key="3">
    <source>
        <dbReference type="Google" id="ProtNLM"/>
    </source>
</evidence>